<dbReference type="Proteomes" id="UP000766595">
    <property type="component" value="Unassembled WGS sequence"/>
</dbReference>
<dbReference type="Pfam" id="PF09684">
    <property type="entry name" value="Tail_P2_I"/>
    <property type="match status" value="1"/>
</dbReference>
<keyword evidence="2" id="KW-1185">Reference proteome</keyword>
<dbReference type="InterPro" id="IPR006521">
    <property type="entry name" value="Tail_protein_I"/>
</dbReference>
<reference evidence="1 2" key="1">
    <citation type="submission" date="2021-06" db="EMBL/GenBank/DDBJ databases">
        <authorList>
            <person name="Grouzdev D.S."/>
            <person name="Koziaeva V."/>
        </authorList>
    </citation>
    <scope>NUCLEOTIDE SEQUENCE [LARGE SCALE GENOMIC DNA]</scope>
    <source>
        <strain evidence="1 2">22</strain>
    </source>
</reference>
<organism evidence="1 2">
    <name type="scientific">Prosthecodimorpha staleyi</name>
    <dbReference type="NCBI Taxonomy" id="2840188"/>
    <lineage>
        <taxon>Bacteria</taxon>
        <taxon>Pseudomonadati</taxon>
        <taxon>Pseudomonadota</taxon>
        <taxon>Alphaproteobacteria</taxon>
        <taxon>Hyphomicrobiales</taxon>
        <taxon>Ancalomicrobiaceae</taxon>
        <taxon>Prosthecodimorpha</taxon>
    </lineage>
</organism>
<name>A0A947D8W3_9HYPH</name>
<comment type="caution">
    <text evidence="1">The sequence shown here is derived from an EMBL/GenBank/DDBJ whole genome shotgun (WGS) entry which is preliminary data.</text>
</comment>
<sequence length="407" mass="44441">MTAHVEVLPGNATDFELALAAVLDPHARLADAVEAIRVADQAPPVPFLPFRVWELGLGELTPYVPNVFALISEGVRWQRVRGTRAAIDRALTWLGYAGALEWQPTRRRWWNGVQLALDRFRDAEEPDLDRIEGLMGLSLPFRSDFLRGFRGYDVRAAETGWTRTSACMLSDWSGARLHQAAIAPHRQGASAPKWSFGREWLVDQAAAEPDLSALGVWIEPGGGSPLWSSLTVPWSGDISHWTDSADVIRRRAIATALDGRRCWVRFEDDDGTIGHARARVRAVAAQVGGEYRVAGQDWTCRTDSPTAVLVSALTRFGDGFGDSAGAGRTATRMGLLFDAEPVAPLKPAIPWAGPDDLAGGTMVPSSIGPGALPWFDSPESDRLVAETACTIPFGRTVREQVRFLLRL</sequence>
<protein>
    <submittedName>
        <fullName evidence="1">Phage tail protein</fullName>
    </submittedName>
</protein>
<dbReference type="EMBL" id="JAHHZF010000029">
    <property type="protein sequence ID" value="MBT9293293.1"/>
    <property type="molecule type" value="Genomic_DNA"/>
</dbReference>
<accession>A0A947D8W3</accession>
<evidence type="ECO:0000313" key="1">
    <source>
        <dbReference type="EMBL" id="MBT9293293.1"/>
    </source>
</evidence>
<proteinExistence type="predicted"/>
<gene>
    <name evidence="1" type="ORF">KL771_27825</name>
</gene>
<evidence type="ECO:0000313" key="2">
    <source>
        <dbReference type="Proteomes" id="UP000766595"/>
    </source>
</evidence>
<dbReference type="AlphaFoldDB" id="A0A947D8W3"/>
<dbReference type="RefSeq" id="WP_261971779.1">
    <property type="nucleotide sequence ID" value="NZ_JAHHZF010000029.1"/>
</dbReference>